<dbReference type="PANTHER" id="PTHR11567:SF142">
    <property type="entry name" value="PHOSPHOGLYCERATE MUTASE-LIKE PROTEIN"/>
    <property type="match status" value="1"/>
</dbReference>
<keyword evidence="5" id="KW-1185">Reference proteome</keyword>
<comment type="similarity">
    <text evidence="1">Belongs to the histidine acid phosphatase family.</text>
</comment>
<sequence>MQSKQLLLLCSLLPLIQAQETVLGVYIYHRHGDRTTKAYTPTSLTDLGYDQVYSSGDFYRTRYVNGNESTAIYNISPNIVKLSQLNVEAPVDNVLQNSAQGFLQGLYPPVGTALASQTLANGSTVSSPLNGYQLIPVNAVSTAATTSSENSAWLQGSSGCNNAIISSNNYFYSDEYMTTLNETAAFYQSVLPVINTTFTSKTDTFKNAYSIYDYVHVATIHNKTIPSSSLLTTETLFQLQTLADKHEFNLAYNSSDPIRAIAGSTLAAQILSQLNTTITGKSKQQIAVQFGVYSSFLSFFGLAQLLPLSDNFTGVVDYASSMTFELVTNATVSNVSYPTADEISVRFLFSNGTAAANPLTEYPLFGQSSTVISWPTFVSEMNKFAIGDQASWCAACGNTTGTCAASSTSSSSSSSSTGAAGASSGSGGMSRAVAGVIGAMVTLAVILGLEALVMLLGGFRLISKKRLAGAGAATGNGAAGVKA</sequence>
<dbReference type="STRING" id="1849047.A0A3D8RTS4"/>
<dbReference type="EMBL" id="PDLM01000005">
    <property type="protein sequence ID" value="RDW77254.1"/>
    <property type="molecule type" value="Genomic_DNA"/>
</dbReference>
<accession>A0A3D8RTS4</accession>
<dbReference type="Proteomes" id="UP000256645">
    <property type="component" value="Unassembled WGS sequence"/>
</dbReference>
<reference evidence="4 5" key="1">
    <citation type="journal article" date="2018" name="IMA Fungus">
        <title>IMA Genome-F 9: Draft genome sequence of Annulohypoxylon stygium, Aspergillus mulundensis, Berkeleyomyces basicola (syn. Thielaviopsis basicola), Ceratocystis smalleyi, two Cercospora beticola strains, Coleophoma cylindrospora, Fusarium fracticaudum, Phialophora cf. hyalina, and Morchella septimelata.</title>
        <authorList>
            <person name="Wingfield B.D."/>
            <person name="Bills G.F."/>
            <person name="Dong Y."/>
            <person name="Huang W."/>
            <person name="Nel W.J."/>
            <person name="Swalarsk-Parry B.S."/>
            <person name="Vaghefi N."/>
            <person name="Wilken P.M."/>
            <person name="An Z."/>
            <person name="de Beer Z.W."/>
            <person name="De Vos L."/>
            <person name="Chen L."/>
            <person name="Duong T.A."/>
            <person name="Gao Y."/>
            <person name="Hammerbacher A."/>
            <person name="Kikkert J.R."/>
            <person name="Li Y."/>
            <person name="Li H."/>
            <person name="Li K."/>
            <person name="Li Q."/>
            <person name="Liu X."/>
            <person name="Ma X."/>
            <person name="Naidoo K."/>
            <person name="Pethybridge S.J."/>
            <person name="Sun J."/>
            <person name="Steenkamp E.T."/>
            <person name="van der Nest M.A."/>
            <person name="van Wyk S."/>
            <person name="Wingfield M.J."/>
            <person name="Xiong C."/>
            <person name="Yue Q."/>
            <person name="Zhang X."/>
        </authorList>
    </citation>
    <scope>NUCLEOTIDE SEQUENCE [LARGE SCALE GENOMIC DNA]</scope>
    <source>
        <strain evidence="4 5">BP6252</strain>
    </source>
</reference>
<gene>
    <name evidence="4" type="ORF">BP6252_05307</name>
</gene>
<dbReference type="AlphaFoldDB" id="A0A3D8RTS4"/>
<keyword evidence="2" id="KW-0812">Transmembrane</keyword>
<dbReference type="SUPFAM" id="SSF53254">
    <property type="entry name" value="Phosphoglycerate mutase-like"/>
    <property type="match status" value="1"/>
</dbReference>
<feature type="signal peptide" evidence="3">
    <location>
        <begin position="1"/>
        <end position="18"/>
    </location>
</feature>
<dbReference type="PANTHER" id="PTHR11567">
    <property type="entry name" value="ACID PHOSPHATASE-RELATED"/>
    <property type="match status" value="1"/>
</dbReference>
<dbReference type="OrthoDB" id="258392at2759"/>
<evidence type="ECO:0000256" key="3">
    <source>
        <dbReference type="SAM" id="SignalP"/>
    </source>
</evidence>
<feature type="chain" id="PRO_5017573489" evidence="3">
    <location>
        <begin position="19"/>
        <end position="483"/>
    </location>
</feature>
<dbReference type="InterPro" id="IPR000560">
    <property type="entry name" value="His_Pase_clade-2"/>
</dbReference>
<dbReference type="Gene3D" id="3.40.50.1240">
    <property type="entry name" value="Phosphoglycerate mutase-like"/>
    <property type="match status" value="1"/>
</dbReference>
<comment type="caution">
    <text evidence="4">The sequence shown here is derived from an EMBL/GenBank/DDBJ whole genome shotgun (WGS) entry which is preliminary data.</text>
</comment>
<keyword evidence="3" id="KW-0732">Signal</keyword>
<evidence type="ECO:0000313" key="4">
    <source>
        <dbReference type="EMBL" id="RDW77254.1"/>
    </source>
</evidence>
<name>A0A3D8RTS4_9HELO</name>
<dbReference type="Pfam" id="PF00328">
    <property type="entry name" value="His_Phos_2"/>
    <property type="match status" value="1"/>
</dbReference>
<proteinExistence type="inferred from homology"/>
<evidence type="ECO:0000256" key="1">
    <source>
        <dbReference type="ARBA" id="ARBA00005375"/>
    </source>
</evidence>
<protein>
    <submittedName>
        <fullName evidence="4">Uncharacterized protein</fullName>
    </submittedName>
</protein>
<feature type="transmembrane region" description="Helical" evidence="2">
    <location>
        <begin position="432"/>
        <end position="456"/>
    </location>
</feature>
<dbReference type="InterPro" id="IPR029033">
    <property type="entry name" value="His_PPase_superfam"/>
</dbReference>
<keyword evidence="2" id="KW-0472">Membrane</keyword>
<dbReference type="InterPro" id="IPR050645">
    <property type="entry name" value="Histidine_acid_phosphatase"/>
</dbReference>
<evidence type="ECO:0000256" key="2">
    <source>
        <dbReference type="SAM" id="Phobius"/>
    </source>
</evidence>
<evidence type="ECO:0000313" key="5">
    <source>
        <dbReference type="Proteomes" id="UP000256645"/>
    </source>
</evidence>
<keyword evidence="2" id="KW-1133">Transmembrane helix</keyword>
<dbReference type="CDD" id="cd07061">
    <property type="entry name" value="HP_HAP_like"/>
    <property type="match status" value="1"/>
</dbReference>
<organism evidence="4 5">
    <name type="scientific">Coleophoma cylindrospora</name>
    <dbReference type="NCBI Taxonomy" id="1849047"/>
    <lineage>
        <taxon>Eukaryota</taxon>
        <taxon>Fungi</taxon>
        <taxon>Dikarya</taxon>
        <taxon>Ascomycota</taxon>
        <taxon>Pezizomycotina</taxon>
        <taxon>Leotiomycetes</taxon>
        <taxon>Helotiales</taxon>
        <taxon>Dermateaceae</taxon>
        <taxon>Coleophoma</taxon>
    </lineage>
</organism>
<dbReference type="GO" id="GO:0016791">
    <property type="term" value="F:phosphatase activity"/>
    <property type="evidence" value="ECO:0007669"/>
    <property type="project" value="TreeGrafter"/>
</dbReference>